<keyword evidence="1" id="KW-0812">Transmembrane</keyword>
<evidence type="ECO:0000256" key="1">
    <source>
        <dbReference type="SAM" id="Phobius"/>
    </source>
</evidence>
<name>A0ABQ6DX16_9GAMM</name>
<keyword evidence="4" id="KW-1185">Reference proteome</keyword>
<evidence type="ECO:0000313" key="4">
    <source>
        <dbReference type="Proteomes" id="UP001157353"/>
    </source>
</evidence>
<sequence length="195" mass="21374">MGHKIAILILTLFAGSVFASMAPESTPEKQPLVDINVGIELGKLEQSALNIEESIQLASQALQEMAKDPNISAEQQEKIIATFERIDQLSESLQTTIKQIPEVINQSAPPITIAIDNLFSNIQLTVIMVLLSLLLIIIVALVAVYYWLLKPTSLMLLKTTAKVDNMATALQTTANIVEKSTEQQLLILNALPKKE</sequence>
<evidence type="ECO:0008006" key="5">
    <source>
        <dbReference type="Google" id="ProtNLM"/>
    </source>
</evidence>
<feature type="transmembrane region" description="Helical" evidence="1">
    <location>
        <begin position="124"/>
        <end position="148"/>
    </location>
</feature>
<accession>A0ABQ6DX16</accession>
<dbReference type="EMBL" id="BSPQ01000001">
    <property type="protein sequence ID" value="GLS89687.1"/>
    <property type="molecule type" value="Genomic_DNA"/>
</dbReference>
<organism evidence="3 4">
    <name type="scientific">Psychromonas marina</name>
    <dbReference type="NCBI Taxonomy" id="88364"/>
    <lineage>
        <taxon>Bacteria</taxon>
        <taxon>Pseudomonadati</taxon>
        <taxon>Pseudomonadota</taxon>
        <taxon>Gammaproteobacteria</taxon>
        <taxon>Alteromonadales</taxon>
        <taxon>Psychromonadaceae</taxon>
        <taxon>Psychromonas</taxon>
    </lineage>
</organism>
<feature type="signal peptide" evidence="2">
    <location>
        <begin position="1"/>
        <end position="19"/>
    </location>
</feature>
<evidence type="ECO:0000256" key="2">
    <source>
        <dbReference type="SAM" id="SignalP"/>
    </source>
</evidence>
<keyword evidence="1" id="KW-1133">Transmembrane helix</keyword>
<protein>
    <recommendedName>
        <fullName evidence="5">GTP-binding protein</fullName>
    </recommendedName>
</protein>
<gene>
    <name evidence="3" type="ORF">GCM10007916_07540</name>
</gene>
<feature type="chain" id="PRO_5045670179" description="GTP-binding protein" evidence="2">
    <location>
        <begin position="20"/>
        <end position="195"/>
    </location>
</feature>
<keyword evidence="1" id="KW-0472">Membrane</keyword>
<evidence type="ECO:0000313" key="3">
    <source>
        <dbReference type="EMBL" id="GLS89687.1"/>
    </source>
</evidence>
<dbReference type="Proteomes" id="UP001157353">
    <property type="component" value="Unassembled WGS sequence"/>
</dbReference>
<keyword evidence="2" id="KW-0732">Signal</keyword>
<dbReference type="RefSeq" id="WP_284202799.1">
    <property type="nucleotide sequence ID" value="NZ_BSPQ01000001.1"/>
</dbReference>
<proteinExistence type="predicted"/>
<reference evidence="4" key="1">
    <citation type="journal article" date="2019" name="Int. J. Syst. Evol. Microbiol.">
        <title>The Global Catalogue of Microorganisms (GCM) 10K type strain sequencing project: providing services to taxonomists for standard genome sequencing and annotation.</title>
        <authorList>
            <consortium name="The Broad Institute Genomics Platform"/>
            <consortium name="The Broad Institute Genome Sequencing Center for Infectious Disease"/>
            <person name="Wu L."/>
            <person name="Ma J."/>
        </authorList>
    </citation>
    <scope>NUCLEOTIDE SEQUENCE [LARGE SCALE GENOMIC DNA]</scope>
    <source>
        <strain evidence="4">NBRC 103166</strain>
    </source>
</reference>
<comment type="caution">
    <text evidence="3">The sequence shown here is derived from an EMBL/GenBank/DDBJ whole genome shotgun (WGS) entry which is preliminary data.</text>
</comment>